<evidence type="ECO:0000313" key="2">
    <source>
        <dbReference type="EMBL" id="KAF2392236.1"/>
    </source>
</evidence>
<evidence type="ECO:0000259" key="1">
    <source>
        <dbReference type="Pfam" id="PF14355"/>
    </source>
</evidence>
<comment type="caution">
    <text evidence="2">The sequence shown here is derived from an EMBL/GenBank/DDBJ whole genome shotgun (WGS) entry which is preliminary data.</text>
</comment>
<dbReference type="Proteomes" id="UP000475265">
    <property type="component" value="Unassembled WGS sequence"/>
</dbReference>
<dbReference type="RefSeq" id="WP_204280775.1">
    <property type="nucleotide sequence ID" value="NZ_JAAAXX010000001.1"/>
</dbReference>
<reference evidence="2 3" key="1">
    <citation type="submission" date="2019-12" db="EMBL/GenBank/DDBJ databases">
        <title>Endophytic bacteria associated with Panax ginseng seedlings.</title>
        <authorList>
            <person name="Park J.M."/>
            <person name="Shin R."/>
            <person name="Jo S.H."/>
        </authorList>
    </citation>
    <scope>NUCLEOTIDE SEQUENCE [LARGE SCALE GENOMIC DNA]</scope>
    <source>
        <strain evidence="2 3">PgKB32</strain>
    </source>
</reference>
<name>A0A6L5BU06_9PSED</name>
<protein>
    <recommendedName>
        <fullName evidence="1">Abortive infection protein-like C-terminal domain-containing protein</fullName>
    </recommendedName>
</protein>
<evidence type="ECO:0000313" key="3">
    <source>
        <dbReference type="Proteomes" id="UP000475265"/>
    </source>
</evidence>
<dbReference type="Pfam" id="PF14355">
    <property type="entry name" value="Abi_C"/>
    <property type="match status" value="1"/>
</dbReference>
<proteinExistence type="predicted"/>
<dbReference type="AlphaFoldDB" id="A0A6L5BU06"/>
<dbReference type="EMBL" id="JAAAXX010000001">
    <property type="protein sequence ID" value="KAF2392236.1"/>
    <property type="molecule type" value="Genomic_DNA"/>
</dbReference>
<organism evidence="2 3">
    <name type="scientific">Pseudomonas frederiksbergensis</name>
    <dbReference type="NCBI Taxonomy" id="104087"/>
    <lineage>
        <taxon>Bacteria</taxon>
        <taxon>Pseudomonadati</taxon>
        <taxon>Pseudomonadota</taxon>
        <taxon>Gammaproteobacteria</taxon>
        <taxon>Pseudomonadales</taxon>
        <taxon>Pseudomonadaceae</taxon>
        <taxon>Pseudomonas</taxon>
    </lineage>
</organism>
<gene>
    <name evidence="2" type="ORF">FX983_00185</name>
</gene>
<accession>A0A6L5BU06</accession>
<feature type="domain" description="Abortive infection protein-like C-terminal" evidence="1">
    <location>
        <begin position="186"/>
        <end position="259"/>
    </location>
</feature>
<dbReference type="InterPro" id="IPR026001">
    <property type="entry name" value="Abi-like_C"/>
</dbReference>
<sequence length="272" mass="29413">MPSKIPNSVIGAVASVIASHYYSHSTLNSLFMESGAPGDVPLGNCETKCATWLRRCNDDPTVDPLVVLGQVIQKFMGQEPSDWRPEIAEGQRRIRESLAKNQLTYQINGFVTIAGASLAAKTLADYLSAGDFASIEAEFDRAIKQLDRDPHAAITAASSIIEALCKTYIDTFKLEMPANQSIGPVWRVVQGHLGLNLDSTLRDDQKRVLQGLASIVDGVGAYRTHIGSAHGRGLNPPQIAVPEARLAVNAAHSLVIFVMELWHAAQTSKNSL</sequence>